<dbReference type="InterPro" id="IPR029062">
    <property type="entry name" value="Class_I_gatase-like"/>
</dbReference>
<dbReference type="Pfam" id="PF04204">
    <property type="entry name" value="HTS"/>
    <property type="match status" value="1"/>
</dbReference>
<dbReference type="InterPro" id="IPR033752">
    <property type="entry name" value="MetA_family"/>
</dbReference>
<protein>
    <submittedName>
        <fullName evidence="4">Homoserine O-succinyltransferase</fullName>
        <ecNumber evidence="4">2.3.1.46</ecNumber>
    </submittedName>
</protein>
<dbReference type="PIRSF" id="PIRSF000450">
    <property type="entry name" value="H_ser_succinyltr"/>
    <property type="match status" value="1"/>
</dbReference>
<dbReference type="GO" id="GO:0008899">
    <property type="term" value="F:homoserine O-succinyltransferase activity"/>
    <property type="evidence" value="ECO:0007669"/>
    <property type="project" value="UniProtKB-EC"/>
</dbReference>
<sequence>MYKNKSTVLNIGILNLMPDLDNYQNELETLFSSLGISTKLHWLKLSSKPSSASQPTALKPPYSLYSEVTATTQLDGLIVSGAPVEKLPFSEVVYWQELLALIKSAQRRGIPLLGICWGALAIAKSIGIDKKVIEEKHNGIYDMQNKSFGHSAYSCLKQSFPMPFSIYAHLNESDVHSHLVKGDVTVLAGNDCYPHAILQTTDEMNTMCLGHPEYTSNRVLNEWLRDAANNPNSVPPVNFDLNDPKHFWKSYSEQFFVTWLQQLTSIKKAAMAPLLQESTNGDVLFYE</sequence>
<name>A0ABT7EH31_9GAMM</name>
<evidence type="ECO:0000313" key="5">
    <source>
        <dbReference type="Proteomes" id="UP001231915"/>
    </source>
</evidence>
<dbReference type="EMBL" id="JASJUT010000002">
    <property type="protein sequence ID" value="MDK2594360.1"/>
    <property type="molecule type" value="Genomic_DNA"/>
</dbReference>
<comment type="caution">
    <text evidence="4">The sequence shown here is derived from an EMBL/GenBank/DDBJ whole genome shotgun (WGS) entry which is preliminary data.</text>
</comment>
<organism evidence="4 5">
    <name type="scientific">Pseudoalteromonas obscura</name>
    <dbReference type="NCBI Taxonomy" id="3048491"/>
    <lineage>
        <taxon>Bacteria</taxon>
        <taxon>Pseudomonadati</taxon>
        <taxon>Pseudomonadota</taxon>
        <taxon>Gammaproteobacteria</taxon>
        <taxon>Alteromonadales</taxon>
        <taxon>Pseudoalteromonadaceae</taxon>
        <taxon>Pseudoalteromonas</taxon>
    </lineage>
</organism>
<dbReference type="SUPFAM" id="SSF52317">
    <property type="entry name" value="Class I glutamine amidotransferase-like"/>
    <property type="match status" value="1"/>
</dbReference>
<evidence type="ECO:0000256" key="2">
    <source>
        <dbReference type="ARBA" id="ARBA00022679"/>
    </source>
</evidence>
<dbReference type="Gene3D" id="3.40.50.880">
    <property type="match status" value="1"/>
</dbReference>
<dbReference type="PANTHER" id="PTHR20919:SF0">
    <property type="entry name" value="HOMOSERINE O-SUCCINYLTRANSFERASE"/>
    <property type="match status" value="1"/>
</dbReference>
<dbReference type="RefSeq" id="WP_284136515.1">
    <property type="nucleotide sequence ID" value="NZ_JASJUT010000002.1"/>
</dbReference>
<keyword evidence="2 4" id="KW-0808">Transferase</keyword>
<keyword evidence="1" id="KW-0028">Amino-acid biosynthesis</keyword>
<evidence type="ECO:0000313" key="4">
    <source>
        <dbReference type="EMBL" id="MDK2594360.1"/>
    </source>
</evidence>
<accession>A0ABT7EH31</accession>
<reference evidence="4 5" key="1">
    <citation type="submission" date="2023-05" db="EMBL/GenBank/DDBJ databases">
        <title>Pseudoalteromonas ardens sp. nov., Pseudoalteromonas obscura sp. nov., and Pseudoalteromonas umbrosa sp. nov., isolated from the coral Montipora capitata.</title>
        <authorList>
            <person name="Thomas E.M."/>
            <person name="Smith E.M."/>
            <person name="Papke E."/>
            <person name="Shlafstein M.D."/>
            <person name="Oline D.K."/>
            <person name="Videau P."/>
            <person name="Saw J.H."/>
            <person name="Strangman W.K."/>
            <person name="Ushijima B."/>
        </authorList>
    </citation>
    <scope>NUCLEOTIDE SEQUENCE [LARGE SCALE GENOMIC DNA]</scope>
    <source>
        <strain evidence="4 5">P94</strain>
    </source>
</reference>
<proteinExistence type="predicted"/>
<dbReference type="EC" id="2.3.1.46" evidence="4"/>
<dbReference type="PANTHER" id="PTHR20919">
    <property type="entry name" value="HOMOSERINE O-SUCCINYLTRANSFERASE"/>
    <property type="match status" value="1"/>
</dbReference>
<evidence type="ECO:0000256" key="3">
    <source>
        <dbReference type="ARBA" id="ARBA00023315"/>
    </source>
</evidence>
<dbReference type="PROSITE" id="PS51273">
    <property type="entry name" value="GATASE_TYPE_1"/>
    <property type="match status" value="1"/>
</dbReference>
<evidence type="ECO:0000256" key="1">
    <source>
        <dbReference type="ARBA" id="ARBA00022605"/>
    </source>
</evidence>
<keyword evidence="5" id="KW-1185">Reference proteome</keyword>
<gene>
    <name evidence="4" type="ORF">QNM18_04680</name>
</gene>
<keyword evidence="3 4" id="KW-0012">Acyltransferase</keyword>
<dbReference type="Proteomes" id="UP001231915">
    <property type="component" value="Unassembled WGS sequence"/>
</dbReference>